<reference evidence="1 2" key="1">
    <citation type="submission" date="2015-07" db="EMBL/GenBank/DDBJ databases">
        <title>Emmonsia species relationships and genome sequence.</title>
        <authorList>
            <consortium name="The Broad Institute Genomics Platform"/>
            <person name="Cuomo C.A."/>
            <person name="Munoz J.F."/>
            <person name="Imamovic A."/>
            <person name="Priest M.E."/>
            <person name="Young S."/>
            <person name="Clay O.K."/>
            <person name="McEwen J.G."/>
        </authorList>
    </citation>
    <scope>NUCLEOTIDE SEQUENCE [LARGE SCALE GENOMIC DNA]</scope>
    <source>
        <strain evidence="1 2">UAMH 9510</strain>
    </source>
</reference>
<dbReference type="AlphaFoldDB" id="A0A1J9QKR1"/>
<keyword evidence="2" id="KW-1185">Reference proteome</keyword>
<dbReference type="Proteomes" id="UP000182235">
    <property type="component" value="Unassembled WGS sequence"/>
</dbReference>
<proteinExistence type="predicted"/>
<accession>A0A1J9QKR1</accession>
<comment type="caution">
    <text evidence="1">The sequence shown here is derived from an EMBL/GenBank/DDBJ whole genome shotgun (WGS) entry which is preliminary data.</text>
</comment>
<gene>
    <name evidence="1" type="ORF">AJ78_03359</name>
</gene>
<evidence type="ECO:0000313" key="1">
    <source>
        <dbReference type="EMBL" id="OJD16460.1"/>
    </source>
</evidence>
<sequence>MPQIFPPQALSCSSHLSSELGILRSAVKAGNIASQWLHQPDLQVKQKLKRLKASRFSSKPEKWQVIRHSSWVEAVQQAYQLIISGLAYTAEQRI</sequence>
<dbReference type="EMBL" id="LGRN01000106">
    <property type="protein sequence ID" value="OJD16460.1"/>
    <property type="molecule type" value="Genomic_DNA"/>
</dbReference>
<evidence type="ECO:0000313" key="2">
    <source>
        <dbReference type="Proteomes" id="UP000182235"/>
    </source>
</evidence>
<dbReference type="VEuPathDB" id="FungiDB:AJ78_03359"/>
<protein>
    <submittedName>
        <fullName evidence="1">Uncharacterized protein</fullName>
    </submittedName>
</protein>
<organism evidence="1 2">
    <name type="scientific">Emergomyces pasteurianus Ep9510</name>
    <dbReference type="NCBI Taxonomy" id="1447872"/>
    <lineage>
        <taxon>Eukaryota</taxon>
        <taxon>Fungi</taxon>
        <taxon>Dikarya</taxon>
        <taxon>Ascomycota</taxon>
        <taxon>Pezizomycotina</taxon>
        <taxon>Eurotiomycetes</taxon>
        <taxon>Eurotiomycetidae</taxon>
        <taxon>Onygenales</taxon>
        <taxon>Ajellomycetaceae</taxon>
        <taxon>Emergomyces</taxon>
    </lineage>
</organism>
<name>A0A1J9QKR1_9EURO</name>